<evidence type="ECO:0000313" key="2">
    <source>
        <dbReference type="EMBL" id="SHK16744.1"/>
    </source>
</evidence>
<dbReference type="SMART" id="SM00450">
    <property type="entry name" value="RHOD"/>
    <property type="match status" value="1"/>
</dbReference>
<keyword evidence="3" id="KW-1185">Reference proteome</keyword>
<dbReference type="EMBL" id="FQZQ01000020">
    <property type="protein sequence ID" value="SHK16744.1"/>
    <property type="molecule type" value="Genomic_DNA"/>
</dbReference>
<dbReference type="STRING" id="1470563.SAMN05444000_12078"/>
<dbReference type="RefSeq" id="WP_073255135.1">
    <property type="nucleotide sequence ID" value="NZ_FQZQ01000020.1"/>
</dbReference>
<keyword evidence="2" id="KW-0808">Transferase</keyword>
<dbReference type="PROSITE" id="PS50206">
    <property type="entry name" value="RHODANESE_3"/>
    <property type="match status" value="1"/>
</dbReference>
<dbReference type="InterPro" id="IPR036873">
    <property type="entry name" value="Rhodanese-like_dom_sf"/>
</dbReference>
<dbReference type="Gene3D" id="3.40.250.10">
    <property type="entry name" value="Rhodanese-like domain"/>
    <property type="match status" value="1"/>
</dbReference>
<name>A0A1M6Q8X3_9RHOB</name>
<reference evidence="3" key="1">
    <citation type="submission" date="2016-11" db="EMBL/GenBank/DDBJ databases">
        <authorList>
            <person name="Varghese N."/>
            <person name="Submissions S."/>
        </authorList>
    </citation>
    <scope>NUCLEOTIDE SEQUENCE [LARGE SCALE GENOMIC DNA]</scope>
    <source>
        <strain evidence="3">DSM 100564</strain>
    </source>
</reference>
<dbReference type="SUPFAM" id="SSF52821">
    <property type="entry name" value="Rhodanese/Cell cycle control phosphatase"/>
    <property type="match status" value="1"/>
</dbReference>
<dbReference type="PANTHER" id="PTHR44086:SF10">
    <property type="entry name" value="THIOSULFATE SULFURTRANSFERASE_RHODANESE-LIKE DOMAIN-CONTAINING PROTEIN 3"/>
    <property type="match status" value="1"/>
</dbReference>
<organism evidence="2 3">
    <name type="scientific">Shimia gijangensis</name>
    <dbReference type="NCBI Taxonomy" id="1470563"/>
    <lineage>
        <taxon>Bacteria</taxon>
        <taxon>Pseudomonadati</taxon>
        <taxon>Pseudomonadota</taxon>
        <taxon>Alphaproteobacteria</taxon>
        <taxon>Rhodobacterales</taxon>
        <taxon>Roseobacteraceae</taxon>
    </lineage>
</organism>
<dbReference type="OrthoDB" id="9807812at2"/>
<sequence>MPLTAAQMLQDAHAVVPKISTADAQDRMAQGALLLDIRDAPELLANGAAVGSHHIPRGMLEFRADPATAFHDPELRFDRPVIVHCASGGRAALAGKLLKDMGYSEVFNLGGFGDWKTGGGPCTDPADPGM</sequence>
<dbReference type="Proteomes" id="UP000183982">
    <property type="component" value="Unassembled WGS sequence"/>
</dbReference>
<dbReference type="PANTHER" id="PTHR44086">
    <property type="entry name" value="THIOSULFATE SULFURTRANSFERASE RDL2, MITOCHONDRIAL-RELATED"/>
    <property type="match status" value="1"/>
</dbReference>
<protein>
    <submittedName>
        <fullName evidence="2">Rhodanese-related sulfurtransferase</fullName>
    </submittedName>
</protein>
<dbReference type="Pfam" id="PF00581">
    <property type="entry name" value="Rhodanese"/>
    <property type="match status" value="1"/>
</dbReference>
<proteinExistence type="predicted"/>
<dbReference type="InterPro" id="IPR001763">
    <property type="entry name" value="Rhodanese-like_dom"/>
</dbReference>
<gene>
    <name evidence="2" type="ORF">SAMN05444000_12078</name>
</gene>
<evidence type="ECO:0000313" key="3">
    <source>
        <dbReference type="Proteomes" id="UP000183982"/>
    </source>
</evidence>
<dbReference type="GO" id="GO:0004792">
    <property type="term" value="F:thiosulfate-cyanide sulfurtransferase activity"/>
    <property type="evidence" value="ECO:0007669"/>
    <property type="project" value="TreeGrafter"/>
</dbReference>
<evidence type="ECO:0000259" key="1">
    <source>
        <dbReference type="PROSITE" id="PS50206"/>
    </source>
</evidence>
<accession>A0A1M6Q8X3</accession>
<feature type="domain" description="Rhodanese" evidence="1">
    <location>
        <begin position="28"/>
        <end position="124"/>
    </location>
</feature>
<dbReference type="AlphaFoldDB" id="A0A1M6Q8X3"/>